<dbReference type="GO" id="GO:0016020">
    <property type="term" value="C:membrane"/>
    <property type="evidence" value="ECO:0007669"/>
    <property type="project" value="UniProtKB-SubCell"/>
</dbReference>
<keyword evidence="8" id="KW-0067">ATP-binding</keyword>
<dbReference type="AlphaFoldDB" id="A0A1X2G3N8"/>
<keyword evidence="6" id="KW-0547">Nucleotide-binding</keyword>
<dbReference type="PANTHER" id="PTHR15549:SF26">
    <property type="entry name" value="AXIAL BUDDING PATTERN PROTEIN 2-RELATED"/>
    <property type="match status" value="1"/>
</dbReference>
<keyword evidence="7" id="KW-0418">Kinase</keyword>
<gene>
    <name evidence="15" type="ORF">DM01DRAFT_1340557</name>
</gene>
<evidence type="ECO:0000313" key="16">
    <source>
        <dbReference type="Proteomes" id="UP000242146"/>
    </source>
</evidence>
<evidence type="ECO:0000256" key="2">
    <source>
        <dbReference type="ARBA" id="ARBA00011902"/>
    </source>
</evidence>
<dbReference type="InterPro" id="IPR044912">
    <property type="entry name" value="Egfr_JX_dom"/>
</dbReference>
<evidence type="ECO:0000256" key="10">
    <source>
        <dbReference type="ARBA" id="ARBA00023136"/>
    </source>
</evidence>
<comment type="subcellular location">
    <subcellularLocation>
        <location evidence="1">Membrane</location>
        <topology evidence="1">Single-pass membrane protein</topology>
    </subcellularLocation>
</comment>
<evidence type="ECO:0000256" key="6">
    <source>
        <dbReference type="ARBA" id="ARBA00022741"/>
    </source>
</evidence>
<dbReference type="GO" id="GO:0004714">
    <property type="term" value="F:transmembrane receptor protein tyrosine kinase activity"/>
    <property type="evidence" value="ECO:0007669"/>
    <property type="project" value="UniProtKB-EC"/>
</dbReference>
<accession>A0A1X2G3N8</accession>
<keyword evidence="10 13" id="KW-0472">Membrane</keyword>
<evidence type="ECO:0000256" key="7">
    <source>
        <dbReference type="ARBA" id="ARBA00022777"/>
    </source>
</evidence>
<keyword evidence="5 13" id="KW-0812">Transmembrane</keyword>
<evidence type="ECO:0000256" key="4">
    <source>
        <dbReference type="ARBA" id="ARBA00022679"/>
    </source>
</evidence>
<dbReference type="Pfam" id="PF21314">
    <property type="entry name" value="TM_ErbB1"/>
    <property type="match status" value="1"/>
</dbReference>
<dbReference type="Proteomes" id="UP000242146">
    <property type="component" value="Unassembled WGS sequence"/>
</dbReference>
<dbReference type="InterPro" id="IPR051694">
    <property type="entry name" value="Immunoregulatory_rcpt-like"/>
</dbReference>
<comment type="caution">
    <text evidence="15">The sequence shown here is derived from an EMBL/GenBank/DDBJ whole genome shotgun (WGS) entry which is preliminary data.</text>
</comment>
<feature type="compositionally biased region" description="Low complexity" evidence="12">
    <location>
        <begin position="255"/>
        <end position="269"/>
    </location>
</feature>
<feature type="domain" description="Epidermal growth factor receptor-like transmembrane-juxtamembrane segment" evidence="14">
    <location>
        <begin position="121"/>
        <end position="154"/>
    </location>
</feature>
<evidence type="ECO:0000256" key="11">
    <source>
        <dbReference type="ARBA" id="ARBA00023137"/>
    </source>
</evidence>
<name>A0A1X2G3N8_9FUNG</name>
<feature type="non-terminal residue" evidence="15">
    <location>
        <position position="300"/>
    </location>
</feature>
<evidence type="ECO:0000256" key="1">
    <source>
        <dbReference type="ARBA" id="ARBA00004167"/>
    </source>
</evidence>
<evidence type="ECO:0000256" key="13">
    <source>
        <dbReference type="SAM" id="Phobius"/>
    </source>
</evidence>
<evidence type="ECO:0000259" key="14">
    <source>
        <dbReference type="Pfam" id="PF21314"/>
    </source>
</evidence>
<feature type="transmembrane region" description="Helical" evidence="13">
    <location>
        <begin position="120"/>
        <end position="143"/>
    </location>
</feature>
<reference evidence="15 16" key="1">
    <citation type="submission" date="2016-07" db="EMBL/GenBank/DDBJ databases">
        <title>Pervasive Adenine N6-methylation of Active Genes in Fungi.</title>
        <authorList>
            <consortium name="DOE Joint Genome Institute"/>
            <person name="Mondo S.J."/>
            <person name="Dannebaum R.O."/>
            <person name="Kuo R.C."/>
            <person name="Labutti K."/>
            <person name="Haridas S."/>
            <person name="Kuo A."/>
            <person name="Salamov A."/>
            <person name="Ahrendt S.R."/>
            <person name="Lipzen A."/>
            <person name="Sullivan W."/>
            <person name="Andreopoulos W.B."/>
            <person name="Clum A."/>
            <person name="Lindquist E."/>
            <person name="Daum C."/>
            <person name="Ramamoorthy G.K."/>
            <person name="Gryganskyi A."/>
            <person name="Culley D."/>
            <person name="Magnuson J.K."/>
            <person name="James T.Y."/>
            <person name="O'Malley M.A."/>
            <person name="Stajich J.E."/>
            <person name="Spatafora J.W."/>
            <person name="Visel A."/>
            <person name="Grigoriev I.V."/>
        </authorList>
    </citation>
    <scope>NUCLEOTIDE SEQUENCE [LARGE SCALE GENOMIC DNA]</scope>
    <source>
        <strain evidence="15 16">NRRL 3301</strain>
    </source>
</reference>
<organism evidence="15 16">
    <name type="scientific">Hesseltinella vesiculosa</name>
    <dbReference type="NCBI Taxonomy" id="101127"/>
    <lineage>
        <taxon>Eukaryota</taxon>
        <taxon>Fungi</taxon>
        <taxon>Fungi incertae sedis</taxon>
        <taxon>Mucoromycota</taxon>
        <taxon>Mucoromycotina</taxon>
        <taxon>Mucoromycetes</taxon>
        <taxon>Mucorales</taxon>
        <taxon>Cunninghamellaceae</taxon>
        <taxon>Hesseltinella</taxon>
    </lineage>
</organism>
<dbReference type="STRING" id="101127.A0A1X2G3N8"/>
<evidence type="ECO:0000256" key="5">
    <source>
        <dbReference type="ARBA" id="ARBA00022692"/>
    </source>
</evidence>
<evidence type="ECO:0000313" key="15">
    <source>
        <dbReference type="EMBL" id="ORX43998.1"/>
    </source>
</evidence>
<dbReference type="OrthoDB" id="10644252at2759"/>
<dbReference type="InterPro" id="IPR049328">
    <property type="entry name" value="TM_ErbB1"/>
</dbReference>
<feature type="region of interest" description="Disordered" evidence="12">
    <location>
        <begin position="1"/>
        <end position="80"/>
    </location>
</feature>
<keyword evidence="16" id="KW-1185">Reference proteome</keyword>
<keyword evidence="3" id="KW-0597">Phosphoprotein</keyword>
<sequence length="300" mass="31390">MASNTTTPPVDTTTSPPPITSTTSIIPTTTTPPITTTTPPVTTTTPPIETTTTPPVQTSPTSANPTTTAPPVISSSPIPVTTVTSSNGRVVTIVTTSYSYTTLPTGDPGSNPPSSSNTGAIAGGVVGGVAALAIIAFAVFCFLRRNQRKRQHHLSFGTEAGGGLSGHPSGMLETDYFHANQSGTLETSANNSHRLSQASSHLAKPRPFVAPLYSSNNTSSDEGAGFYSPSHRAQPAPPPHHYSAGSSPQFDYYDYPQQDHYAAPYQYAPAQPPIAPAPYGQPERHVPHLLQPDVPHSKDD</sequence>
<feature type="region of interest" description="Disordered" evidence="12">
    <location>
        <begin position="220"/>
        <end position="300"/>
    </location>
</feature>
<evidence type="ECO:0000256" key="8">
    <source>
        <dbReference type="ARBA" id="ARBA00022840"/>
    </source>
</evidence>
<dbReference type="EC" id="2.7.10.1" evidence="2"/>
<dbReference type="EMBL" id="MCGT01000051">
    <property type="protein sequence ID" value="ORX43998.1"/>
    <property type="molecule type" value="Genomic_DNA"/>
</dbReference>
<dbReference type="GO" id="GO:0071944">
    <property type="term" value="C:cell periphery"/>
    <property type="evidence" value="ECO:0007669"/>
    <property type="project" value="UniProtKB-ARBA"/>
</dbReference>
<evidence type="ECO:0000256" key="12">
    <source>
        <dbReference type="SAM" id="MobiDB-lite"/>
    </source>
</evidence>
<keyword evidence="4" id="KW-0808">Transferase</keyword>
<evidence type="ECO:0000256" key="9">
    <source>
        <dbReference type="ARBA" id="ARBA00022989"/>
    </source>
</evidence>
<dbReference type="GO" id="GO:0005524">
    <property type="term" value="F:ATP binding"/>
    <property type="evidence" value="ECO:0007669"/>
    <property type="project" value="UniProtKB-KW"/>
</dbReference>
<evidence type="ECO:0000256" key="3">
    <source>
        <dbReference type="ARBA" id="ARBA00022553"/>
    </source>
</evidence>
<proteinExistence type="predicted"/>
<protein>
    <recommendedName>
        <fullName evidence="2">receptor protein-tyrosine kinase</fullName>
        <ecNumber evidence="2">2.7.10.1</ecNumber>
    </recommendedName>
</protein>
<dbReference type="PANTHER" id="PTHR15549">
    <property type="entry name" value="PAIRED IMMUNOGLOBULIN-LIKE TYPE 2 RECEPTOR"/>
    <property type="match status" value="1"/>
</dbReference>
<keyword evidence="9 13" id="KW-1133">Transmembrane helix</keyword>
<dbReference type="Gene3D" id="6.10.250.2930">
    <property type="match status" value="1"/>
</dbReference>
<keyword evidence="11" id="KW-0829">Tyrosine-protein kinase</keyword>